<accession>T1AEN6</accession>
<name>T1AEN6_9ZZZZ</name>
<dbReference type="EMBL" id="AUZY01006207">
    <property type="protein sequence ID" value="EQD55063.1"/>
    <property type="molecule type" value="Genomic_DNA"/>
</dbReference>
<sequence>MARETPEPRPAIARRWTVDEANARLPQLDEVLPQLRVMVDRLRAVHEEIHRLASFWGPEIDSPDLPDREHKDRLDLEWRRLTQRIEERVEALREEGIEIKDLDSGLVDFYGTVDGELVFLCWQRGEDRVAYYHPLSGGYRTRRPIDKNAQRATVDPRGPH</sequence>
<protein>
    <submittedName>
        <fullName evidence="1">Uncharacterized protein</fullName>
    </submittedName>
</protein>
<evidence type="ECO:0000313" key="1">
    <source>
        <dbReference type="EMBL" id="EQD55063.1"/>
    </source>
</evidence>
<gene>
    <name evidence="1" type="ORF">B1B_09397</name>
</gene>
<dbReference type="PIRSF" id="PIRSF016498">
    <property type="entry name" value="UCP016498"/>
    <property type="match status" value="1"/>
</dbReference>
<organism evidence="1">
    <name type="scientific">mine drainage metagenome</name>
    <dbReference type="NCBI Taxonomy" id="410659"/>
    <lineage>
        <taxon>unclassified sequences</taxon>
        <taxon>metagenomes</taxon>
        <taxon>ecological metagenomes</taxon>
    </lineage>
</organism>
<comment type="caution">
    <text evidence="1">The sequence shown here is derived from an EMBL/GenBank/DDBJ whole genome shotgun (WGS) entry which is preliminary data.</text>
</comment>
<dbReference type="InterPro" id="IPR018699">
    <property type="entry name" value="DUF2203"/>
</dbReference>
<dbReference type="Pfam" id="PF09969">
    <property type="entry name" value="DUF2203"/>
    <property type="match status" value="1"/>
</dbReference>
<dbReference type="AlphaFoldDB" id="T1AEN6"/>
<reference evidence="1" key="2">
    <citation type="journal article" date="2014" name="ISME J.">
        <title>Microbial stratification in low pH oxic and suboxic macroscopic growths along an acid mine drainage.</title>
        <authorList>
            <person name="Mendez-Garcia C."/>
            <person name="Mesa V."/>
            <person name="Sprenger R.R."/>
            <person name="Richter M."/>
            <person name="Diez M.S."/>
            <person name="Solano J."/>
            <person name="Bargiela R."/>
            <person name="Golyshina O.V."/>
            <person name="Manteca A."/>
            <person name="Ramos J.L."/>
            <person name="Gallego J.R."/>
            <person name="Llorente I."/>
            <person name="Martins Dos Santos V.A."/>
            <person name="Jensen O.N."/>
            <person name="Pelaez A.I."/>
            <person name="Sanchez J."/>
            <person name="Ferrer M."/>
        </authorList>
    </citation>
    <scope>NUCLEOTIDE SEQUENCE</scope>
</reference>
<reference evidence="1" key="1">
    <citation type="submission" date="2013-08" db="EMBL/GenBank/DDBJ databases">
        <authorList>
            <person name="Mendez C."/>
            <person name="Richter M."/>
            <person name="Ferrer M."/>
            <person name="Sanchez J."/>
        </authorList>
    </citation>
    <scope>NUCLEOTIDE SEQUENCE</scope>
</reference>
<proteinExistence type="predicted"/>